<evidence type="ECO:0000313" key="2">
    <source>
        <dbReference type="EMBL" id="CAH8316649.1"/>
    </source>
</evidence>
<evidence type="ECO:0000256" key="1">
    <source>
        <dbReference type="SAM" id="Phobius"/>
    </source>
</evidence>
<keyword evidence="1" id="KW-0472">Membrane</keyword>
<dbReference type="EMBL" id="CAKOAT010085154">
    <property type="protein sequence ID" value="CAH8316649.1"/>
    <property type="molecule type" value="Genomic_DNA"/>
</dbReference>
<organism evidence="2 3">
    <name type="scientific">Eruca vesicaria subsp. sativa</name>
    <name type="common">Garden rocket</name>
    <name type="synonym">Eruca sativa</name>
    <dbReference type="NCBI Taxonomy" id="29727"/>
    <lineage>
        <taxon>Eukaryota</taxon>
        <taxon>Viridiplantae</taxon>
        <taxon>Streptophyta</taxon>
        <taxon>Embryophyta</taxon>
        <taxon>Tracheophyta</taxon>
        <taxon>Spermatophyta</taxon>
        <taxon>Magnoliopsida</taxon>
        <taxon>eudicotyledons</taxon>
        <taxon>Gunneridae</taxon>
        <taxon>Pentapetalae</taxon>
        <taxon>rosids</taxon>
        <taxon>malvids</taxon>
        <taxon>Brassicales</taxon>
        <taxon>Brassicaceae</taxon>
        <taxon>Brassiceae</taxon>
        <taxon>Eruca</taxon>
    </lineage>
</organism>
<proteinExistence type="predicted"/>
<keyword evidence="3" id="KW-1185">Reference proteome</keyword>
<name>A0ABC8JDY3_ERUVS</name>
<feature type="transmembrane region" description="Helical" evidence="1">
    <location>
        <begin position="12"/>
        <end position="32"/>
    </location>
</feature>
<keyword evidence="1" id="KW-1133">Transmembrane helix</keyword>
<protein>
    <submittedName>
        <fullName evidence="2">Uncharacterized protein</fullName>
    </submittedName>
</protein>
<dbReference type="AlphaFoldDB" id="A0ABC8JDY3"/>
<gene>
    <name evidence="2" type="ORF">ERUC_LOCUS7706</name>
</gene>
<accession>A0ABC8JDY3</accession>
<comment type="caution">
    <text evidence="2">The sequence shown here is derived from an EMBL/GenBank/DDBJ whole genome shotgun (WGS) entry which is preliminary data.</text>
</comment>
<dbReference type="Proteomes" id="UP001642260">
    <property type="component" value="Unassembled WGS sequence"/>
</dbReference>
<keyword evidence="1" id="KW-0812">Transmembrane</keyword>
<reference evidence="2 3" key="1">
    <citation type="submission" date="2022-03" db="EMBL/GenBank/DDBJ databases">
        <authorList>
            <person name="Macdonald S."/>
            <person name="Ahmed S."/>
            <person name="Newling K."/>
        </authorList>
    </citation>
    <scope>NUCLEOTIDE SEQUENCE [LARGE SCALE GENOMIC DNA]</scope>
</reference>
<evidence type="ECO:0000313" key="3">
    <source>
        <dbReference type="Proteomes" id="UP001642260"/>
    </source>
</evidence>
<sequence length="102" mass="11716">MKIALEFYKISIWNWFRAFGYSSCFSLSTIVLDKHYRNNMPRLVIAPLKAGSEPKQKKHGFSAATYRILEPVPNFVIKIVDKDGARQHAWRQSVQDVTTASV</sequence>